<evidence type="ECO:0000313" key="3">
    <source>
        <dbReference type="Proteomes" id="UP000827986"/>
    </source>
</evidence>
<protein>
    <submittedName>
        <fullName evidence="2">Uncharacterized protein</fullName>
    </submittedName>
</protein>
<feature type="region of interest" description="Disordered" evidence="1">
    <location>
        <begin position="71"/>
        <end position="103"/>
    </location>
</feature>
<dbReference type="AlphaFoldDB" id="A0A9D3X7T6"/>
<name>A0A9D3X7T6_9SAUR</name>
<evidence type="ECO:0000313" key="2">
    <source>
        <dbReference type="EMBL" id="KAH1174280.1"/>
    </source>
</evidence>
<sequence length="103" mass="10866">MQGWAAGEGRRQQAQSLHILCPRGAWSDPASHHTWAANPVSASAPCVGWKGKPTGLRYTHGFQPSQCEAATPQGRTAVTQNDLPSAQPAGLGLPAPDPYLARI</sequence>
<comment type="caution">
    <text evidence="2">The sequence shown here is derived from an EMBL/GenBank/DDBJ whole genome shotgun (WGS) entry which is preliminary data.</text>
</comment>
<organism evidence="2 3">
    <name type="scientific">Mauremys mutica</name>
    <name type="common">yellowpond turtle</name>
    <dbReference type="NCBI Taxonomy" id="74926"/>
    <lineage>
        <taxon>Eukaryota</taxon>
        <taxon>Metazoa</taxon>
        <taxon>Chordata</taxon>
        <taxon>Craniata</taxon>
        <taxon>Vertebrata</taxon>
        <taxon>Euteleostomi</taxon>
        <taxon>Archelosauria</taxon>
        <taxon>Testudinata</taxon>
        <taxon>Testudines</taxon>
        <taxon>Cryptodira</taxon>
        <taxon>Durocryptodira</taxon>
        <taxon>Testudinoidea</taxon>
        <taxon>Geoemydidae</taxon>
        <taxon>Geoemydinae</taxon>
        <taxon>Mauremys</taxon>
    </lineage>
</organism>
<dbReference type="Proteomes" id="UP000827986">
    <property type="component" value="Unassembled WGS sequence"/>
</dbReference>
<keyword evidence="3" id="KW-1185">Reference proteome</keyword>
<accession>A0A9D3X7T6</accession>
<feature type="compositionally biased region" description="Polar residues" evidence="1">
    <location>
        <begin position="71"/>
        <end position="84"/>
    </location>
</feature>
<proteinExistence type="predicted"/>
<gene>
    <name evidence="2" type="ORF">KIL84_002424</name>
</gene>
<dbReference type="EMBL" id="JAHDVG010000480">
    <property type="protein sequence ID" value="KAH1174280.1"/>
    <property type="molecule type" value="Genomic_DNA"/>
</dbReference>
<evidence type="ECO:0000256" key="1">
    <source>
        <dbReference type="SAM" id="MobiDB-lite"/>
    </source>
</evidence>
<reference evidence="2" key="1">
    <citation type="submission" date="2021-09" db="EMBL/GenBank/DDBJ databases">
        <title>The genome of Mauremys mutica provides insights into the evolution of semi-aquatic lifestyle.</title>
        <authorList>
            <person name="Gong S."/>
            <person name="Gao Y."/>
        </authorList>
    </citation>
    <scope>NUCLEOTIDE SEQUENCE</scope>
    <source>
        <strain evidence="2">MM-2020</strain>
        <tissue evidence="2">Muscle</tissue>
    </source>
</reference>